<keyword evidence="11" id="KW-0255">Endonuclease</keyword>
<dbReference type="PANTHER" id="PTHR33841:SF5">
    <property type="entry name" value="DNA METHYLASE (MODIFICATION METHYLASE) (METHYLTRANSFERASE)-RELATED"/>
    <property type="match status" value="1"/>
</dbReference>
<dbReference type="PANTHER" id="PTHR33841">
    <property type="entry name" value="DNA METHYLTRANSFERASE YEEA-RELATED"/>
    <property type="match status" value="1"/>
</dbReference>
<dbReference type="GO" id="GO:0009007">
    <property type="term" value="F:site-specific DNA-methyltransferase (adenine-specific) activity"/>
    <property type="evidence" value="ECO:0007669"/>
    <property type="project" value="UniProtKB-EC"/>
</dbReference>
<evidence type="ECO:0000256" key="2">
    <source>
        <dbReference type="ARBA" id="ARBA00011900"/>
    </source>
</evidence>
<evidence type="ECO:0000256" key="8">
    <source>
        <dbReference type="ARBA" id="ARBA00047942"/>
    </source>
</evidence>
<dbReference type="GO" id="GO:0009307">
    <property type="term" value="P:DNA restriction-modification system"/>
    <property type="evidence" value="ECO:0007669"/>
    <property type="project" value="UniProtKB-KW"/>
</dbReference>
<keyword evidence="11" id="KW-0540">Nuclease</keyword>
<evidence type="ECO:0000259" key="9">
    <source>
        <dbReference type="Pfam" id="PF07669"/>
    </source>
</evidence>
<dbReference type="EMBL" id="RAQM01000007">
    <property type="protein sequence ID" value="RKF04556.1"/>
    <property type="molecule type" value="Genomic_DNA"/>
</dbReference>
<evidence type="ECO:0000256" key="6">
    <source>
        <dbReference type="ARBA" id="ARBA00022747"/>
    </source>
</evidence>
<dbReference type="PROSITE" id="PS00092">
    <property type="entry name" value="N6_MTASE"/>
    <property type="match status" value="1"/>
</dbReference>
<dbReference type="InterPro" id="IPR029063">
    <property type="entry name" value="SAM-dependent_MTases_sf"/>
</dbReference>
<dbReference type="GO" id="GO:0032259">
    <property type="term" value="P:methylation"/>
    <property type="evidence" value="ECO:0007669"/>
    <property type="project" value="UniProtKB-KW"/>
</dbReference>
<evidence type="ECO:0000256" key="4">
    <source>
        <dbReference type="ARBA" id="ARBA00022679"/>
    </source>
</evidence>
<accession>A0A420E374</accession>
<feature type="domain" description="TaqI-like C-terminal specificity" evidence="10">
    <location>
        <begin position="878"/>
        <end position="963"/>
    </location>
</feature>
<comment type="catalytic activity">
    <reaction evidence="8">
        <text>a 2'-deoxyadenosine in DNA + S-adenosyl-L-methionine = an N(6)-methyl-2'-deoxyadenosine in DNA + S-adenosyl-L-homocysteine + H(+)</text>
        <dbReference type="Rhea" id="RHEA:15197"/>
        <dbReference type="Rhea" id="RHEA-COMP:12418"/>
        <dbReference type="Rhea" id="RHEA-COMP:12419"/>
        <dbReference type="ChEBI" id="CHEBI:15378"/>
        <dbReference type="ChEBI" id="CHEBI:57856"/>
        <dbReference type="ChEBI" id="CHEBI:59789"/>
        <dbReference type="ChEBI" id="CHEBI:90615"/>
        <dbReference type="ChEBI" id="CHEBI:90616"/>
        <dbReference type="EC" id="2.1.1.72"/>
    </reaction>
</comment>
<keyword evidence="7" id="KW-0238">DNA-binding</keyword>
<evidence type="ECO:0000313" key="11">
    <source>
        <dbReference type="EMBL" id="RKF04556.1"/>
    </source>
</evidence>
<keyword evidence="4" id="KW-0808">Transferase</keyword>
<dbReference type="EC" id="2.1.1.72" evidence="2"/>
<dbReference type="GO" id="GO:0004519">
    <property type="term" value="F:endonuclease activity"/>
    <property type="evidence" value="ECO:0007669"/>
    <property type="project" value="UniProtKB-KW"/>
</dbReference>
<dbReference type="PRINTS" id="PR00507">
    <property type="entry name" value="N12N6MTFRASE"/>
</dbReference>
<evidence type="ECO:0000313" key="12">
    <source>
        <dbReference type="Proteomes" id="UP000285780"/>
    </source>
</evidence>
<organism evidence="11 12">
    <name type="scientific">Tenacibaculum lutimaris</name>
    <dbReference type="NCBI Taxonomy" id="285258"/>
    <lineage>
        <taxon>Bacteria</taxon>
        <taxon>Pseudomonadati</taxon>
        <taxon>Bacteroidota</taxon>
        <taxon>Flavobacteriia</taxon>
        <taxon>Flavobacteriales</taxon>
        <taxon>Flavobacteriaceae</taxon>
        <taxon>Tenacibaculum</taxon>
    </lineage>
</organism>
<keyword evidence="5" id="KW-0949">S-adenosyl-L-methionine</keyword>
<dbReference type="RefSeq" id="WP_120186481.1">
    <property type="nucleotide sequence ID" value="NZ_RAQM01000007.1"/>
</dbReference>
<keyword evidence="3" id="KW-0489">Methyltransferase</keyword>
<comment type="caution">
    <text evidence="11">The sequence shown here is derived from an EMBL/GenBank/DDBJ whole genome shotgun (WGS) entry which is preliminary data.</text>
</comment>
<keyword evidence="12" id="KW-1185">Reference proteome</keyword>
<dbReference type="InterPro" id="IPR025931">
    <property type="entry name" value="TaqI_C"/>
</dbReference>
<dbReference type="GO" id="GO:0003677">
    <property type="term" value="F:DNA binding"/>
    <property type="evidence" value="ECO:0007669"/>
    <property type="project" value="UniProtKB-KW"/>
</dbReference>
<keyword evidence="11" id="KW-0378">Hydrolase</keyword>
<feature type="domain" description="Type II methyltransferase M.TaqI-like" evidence="9">
    <location>
        <begin position="520"/>
        <end position="682"/>
    </location>
</feature>
<evidence type="ECO:0000259" key="10">
    <source>
        <dbReference type="Pfam" id="PF12950"/>
    </source>
</evidence>
<dbReference type="Pfam" id="PF12950">
    <property type="entry name" value="TaqI_C"/>
    <property type="match status" value="1"/>
</dbReference>
<sequence>MALYQPSVLKHYLKLQDSDALNKAYKKYTKYFLNPTIQDNIRSSKEEEYQGIFLTELFVNVLDYTLKPNANYNLVAEYKNQNNARKADGAILSNETAIGVIELKGTNTKDLESIRKQAFDYKTNQKGCVYVITSNFEKLRFYINDATEFEEFNLFALTQDQFALLYLCLQKDNILNNVPLAIKEASVVEEEKITKQFYKDYSLFKRELYRDLVKRNARQLKNEAQLRITATQTQEATEEEQKELLRLEKNVKLTLFKKSQKLIDRYLFIFFAEDRALLPPNSTQQILDKWKNDVDFGDERPLYDLFKQYFNFLDQGRAGTKSRAEIYAYNGGLFKPDTILDALEIDNELLYKHTSKLAAYDFESQVDVNILGHIFENSLNEIESVNAEIEGGEFDKQKSKRKKDGVFYTPKYITKYIVENTVGKLCEEKKTELGFKEEEYFKGRKKRQKATIEKLVGILDAYRDWLLQLTICDPACGSGAFLNQALNFLIAEHNYIDELKTKVLGGGFQFPDIENTILENNIYGVDLNEESVEIAKLSLWLRTAQPRRKLNDLSSNIKCGNSLIDSKTVAGDKAFNWQEQFPQVFAKGGFDVIIGNPPYVNLERMKEVSIALQKQGYLTYNKRGDLYILFVEKAFSLVKENGYCSYIMPNKWLQAGYGENLRAFFLTKELQQLIDFGDIQIFDGATTYPCIFIAKNNEPKKKINVSVLKSTNAFDFETIVNSSNESFEITDFSKETWVISSKLEKSLLNRLTKNKSLEEFVNGEANYGIKFGLTEAFLIDSKKRQELINQDINSEKIIGSILRGRDLTRYGKPIKDSLDSIILAGFGTYKFIEKDYPAIYNHLLKYEDKLKKRGQCNGSKMSDEKPFLGQHHWLELDNNPSEAYLSLYKKPKIMYQAFQVKPCFIFDEQELYCNNSMWIIPTDNKALLGVLNSKMGWFLITKYCTQIQNGCQLIWKYFGKIPVPELNNSDLDLKVDEMLLLNENFQIINNKFQKYLQQTFQLEKLPKKLQNWHELEFGDFIKELNKAIKANNKQRVKDGLEEVPTLTKKDEFEWLDLFEENKQKAQALQNQITQTDAAIDAMVYELYGLTEEEIKIVENS</sequence>
<gene>
    <name evidence="11" type="ORF">C8N26_1228</name>
</gene>
<evidence type="ECO:0000256" key="5">
    <source>
        <dbReference type="ARBA" id="ARBA00022691"/>
    </source>
</evidence>
<evidence type="ECO:0000256" key="1">
    <source>
        <dbReference type="ARBA" id="ARBA00006594"/>
    </source>
</evidence>
<evidence type="ECO:0000256" key="7">
    <source>
        <dbReference type="ARBA" id="ARBA00023125"/>
    </source>
</evidence>
<dbReference type="InterPro" id="IPR011639">
    <property type="entry name" value="MethylTrfase_TaqI-like_dom"/>
</dbReference>
<keyword evidence="6" id="KW-0680">Restriction system</keyword>
<dbReference type="Gene3D" id="3.40.50.150">
    <property type="entry name" value="Vaccinia Virus protein VP39"/>
    <property type="match status" value="1"/>
</dbReference>
<comment type="similarity">
    <text evidence="1">Belongs to the N(4)/N(6)-methyltransferase family.</text>
</comment>
<dbReference type="InterPro" id="IPR002052">
    <property type="entry name" value="DNA_methylase_N6_adenine_CS"/>
</dbReference>
<protein>
    <recommendedName>
        <fullName evidence="2">site-specific DNA-methyltransferase (adenine-specific)</fullName>
        <ecNumber evidence="2">2.1.1.72</ecNumber>
    </recommendedName>
</protein>
<proteinExistence type="inferred from homology"/>
<dbReference type="SUPFAM" id="SSF53335">
    <property type="entry name" value="S-adenosyl-L-methionine-dependent methyltransferases"/>
    <property type="match status" value="1"/>
</dbReference>
<dbReference type="Proteomes" id="UP000285780">
    <property type="component" value="Unassembled WGS sequence"/>
</dbReference>
<name>A0A420E374_9FLAO</name>
<reference evidence="11 12" key="1">
    <citation type="submission" date="2018-09" db="EMBL/GenBank/DDBJ databases">
        <title>Genomic Encyclopedia of Archaeal and Bacterial Type Strains, Phase II (KMG-II): from individual species to whole genera.</title>
        <authorList>
            <person name="Goeker M."/>
        </authorList>
    </citation>
    <scope>NUCLEOTIDE SEQUENCE [LARGE SCALE GENOMIC DNA]</scope>
    <source>
        <strain evidence="11 12">DSM 16505</strain>
    </source>
</reference>
<evidence type="ECO:0000256" key="3">
    <source>
        <dbReference type="ARBA" id="ARBA00022603"/>
    </source>
</evidence>
<dbReference type="Pfam" id="PF07669">
    <property type="entry name" value="Eco57I"/>
    <property type="match status" value="1"/>
</dbReference>
<dbReference type="AlphaFoldDB" id="A0A420E374"/>
<dbReference type="InterPro" id="IPR050953">
    <property type="entry name" value="N4_N6_ade-DNA_methylase"/>
</dbReference>